<proteinExistence type="predicted"/>
<dbReference type="PIRSF" id="PIRSF037257">
    <property type="entry name" value="DUF1021"/>
    <property type="match status" value="1"/>
</dbReference>
<dbReference type="Proteomes" id="UP001486565">
    <property type="component" value="Chromosome"/>
</dbReference>
<organism evidence="1 2">
    <name type="scientific">Defluviitalea saccharophila</name>
    <dbReference type="NCBI Taxonomy" id="879970"/>
    <lineage>
        <taxon>Bacteria</taxon>
        <taxon>Bacillati</taxon>
        <taxon>Bacillota</taxon>
        <taxon>Clostridia</taxon>
        <taxon>Lachnospirales</taxon>
        <taxon>Defluviitaleaceae</taxon>
        <taxon>Defluviitalea</taxon>
    </lineage>
</organism>
<accession>A0ABZ2Y187</accession>
<dbReference type="PANTHER" id="PTHR40026">
    <property type="entry name" value="PROTEIN VEG"/>
    <property type="match status" value="1"/>
</dbReference>
<dbReference type="InterPro" id="IPR009366">
    <property type="entry name" value="Protein_Veg"/>
</dbReference>
<reference evidence="1 2" key="1">
    <citation type="submission" date="2023-03" db="EMBL/GenBank/DDBJ databases">
        <title>Novel Species.</title>
        <authorList>
            <person name="Ma S."/>
        </authorList>
    </citation>
    <scope>NUCLEOTIDE SEQUENCE [LARGE SCALE GENOMIC DNA]</scope>
    <source>
        <strain evidence="1 2">LIND6LT2</strain>
    </source>
</reference>
<dbReference type="RefSeq" id="WP_341876099.1">
    <property type="nucleotide sequence ID" value="NZ_CP121687.1"/>
</dbReference>
<dbReference type="Pfam" id="PF06257">
    <property type="entry name" value="VEG"/>
    <property type="match status" value="1"/>
</dbReference>
<evidence type="ECO:0000313" key="2">
    <source>
        <dbReference type="Proteomes" id="UP001486565"/>
    </source>
</evidence>
<evidence type="ECO:0000313" key="1">
    <source>
        <dbReference type="EMBL" id="WZL69096.1"/>
    </source>
</evidence>
<keyword evidence="2" id="KW-1185">Reference proteome</keyword>
<dbReference type="PANTHER" id="PTHR40026:SF1">
    <property type="entry name" value="PROTEIN VEG"/>
    <property type="match status" value="1"/>
</dbReference>
<protein>
    <submittedName>
        <fullName evidence="1">Veg family protein</fullName>
    </submittedName>
</protein>
<dbReference type="Gene3D" id="2.30.30.100">
    <property type="match status" value="1"/>
</dbReference>
<sequence>MIIRQDLSQIRRDIEGCVGNKVKLKTNKGRRKTVINEGILEDAYSSVFVVKVKNTFENTFRRVSYSYTDILTQTVELSFYNEGDQEQSQLM</sequence>
<gene>
    <name evidence="1" type="ORF">QBE51_09815</name>
</gene>
<name>A0ABZ2Y187_9FIRM</name>
<dbReference type="EMBL" id="CP121687">
    <property type="protein sequence ID" value="WZL69096.1"/>
    <property type="molecule type" value="Genomic_DNA"/>
</dbReference>